<dbReference type="Proteomes" id="UP000053038">
    <property type="component" value="Unassembled WGS sequence"/>
</dbReference>
<name>A0A7V8IFZ6_9GAMM</name>
<dbReference type="AlphaFoldDB" id="A0A7V8IFZ6"/>
<organism evidence="1 2">
    <name type="scientific">Pectobacterium fontis</name>
    <dbReference type="NCBI Taxonomy" id="2558042"/>
    <lineage>
        <taxon>Bacteria</taxon>
        <taxon>Pseudomonadati</taxon>
        <taxon>Pseudomonadota</taxon>
        <taxon>Gammaproteobacteria</taxon>
        <taxon>Enterobacterales</taxon>
        <taxon>Pectobacteriaceae</taxon>
        <taxon>Pectobacterium</taxon>
    </lineage>
</organism>
<accession>A0A7V8IFZ6</accession>
<proteinExistence type="predicted"/>
<reference evidence="1 2" key="1">
    <citation type="submission" date="2014-10" db="EMBL/GenBank/DDBJ databases">
        <title>Genome sequence of Pectobacterium carotovorum M022.</title>
        <authorList>
            <person name="Chan K.-G."/>
            <person name="Tan W.-S."/>
        </authorList>
    </citation>
    <scope>NUCLEOTIDE SEQUENCE [LARGE SCALE GENOMIC DNA]</scope>
    <source>
        <strain evidence="1 2">M022</strain>
    </source>
</reference>
<evidence type="ECO:0000313" key="2">
    <source>
        <dbReference type="Proteomes" id="UP000053038"/>
    </source>
</evidence>
<comment type="caution">
    <text evidence="1">The sequence shown here is derived from an EMBL/GenBank/DDBJ whole genome shotgun (WGS) entry which is preliminary data.</text>
</comment>
<sequence>MANELGLTLEEIESIPLDADSDVHSDDGNSGNQVYSFYFNVPDTTPEEILDKKCWEIGERVELSLNIFDEEEND</sequence>
<keyword evidence="2" id="KW-1185">Reference proteome</keyword>
<evidence type="ECO:0000313" key="1">
    <source>
        <dbReference type="EMBL" id="KHN49435.1"/>
    </source>
</evidence>
<protein>
    <submittedName>
        <fullName evidence="1">Uncharacterized protein</fullName>
    </submittedName>
</protein>
<gene>
    <name evidence="1" type="ORF">OI69_18065</name>
</gene>
<dbReference type="EMBL" id="JSXC01000062">
    <property type="protein sequence ID" value="KHN49435.1"/>
    <property type="molecule type" value="Genomic_DNA"/>
</dbReference>